<dbReference type="AlphaFoldDB" id="A0A922MYF3"/>
<dbReference type="Gene3D" id="3.40.47.10">
    <property type="match status" value="1"/>
</dbReference>
<dbReference type="InterPro" id="IPR016039">
    <property type="entry name" value="Thiolase-like"/>
</dbReference>
<dbReference type="Pfam" id="PF00109">
    <property type="entry name" value="ketoacyl-synt"/>
    <property type="match status" value="1"/>
</dbReference>
<feature type="domain" description="Ketosynthase family 3 (KS3)" evidence="2">
    <location>
        <begin position="1"/>
        <end position="210"/>
    </location>
</feature>
<comment type="caution">
    <text evidence="3">The sequence shown here is derived from an EMBL/GenBank/DDBJ whole genome shotgun (WGS) entry which is preliminary data.</text>
</comment>
<dbReference type="Proteomes" id="UP000814243">
    <property type="component" value="Unassembled WGS sequence"/>
</dbReference>
<reference evidence="3" key="1">
    <citation type="journal article" date="2021" name="G3 (Bethesda)">
        <title>Genome and transcriptome analysis of the beet armyworm Spodoptera exigua reveals targets for pest control. .</title>
        <authorList>
            <person name="Simon S."/>
            <person name="Breeschoten T."/>
            <person name="Jansen H.J."/>
            <person name="Dirks R.P."/>
            <person name="Schranz M.E."/>
            <person name="Ros V.I.D."/>
        </authorList>
    </citation>
    <scope>NUCLEOTIDE SEQUENCE</scope>
    <source>
        <strain evidence="3">TB_SE_WUR_2020</strain>
    </source>
</reference>
<evidence type="ECO:0000256" key="1">
    <source>
        <dbReference type="ARBA" id="ARBA00022679"/>
    </source>
</evidence>
<dbReference type="EMBL" id="JACEFF010000057">
    <property type="protein sequence ID" value="KAH9645162.1"/>
    <property type="molecule type" value="Genomic_DNA"/>
</dbReference>
<accession>A0A922MYF3</accession>
<evidence type="ECO:0000313" key="3">
    <source>
        <dbReference type="EMBL" id="KAH9645162.1"/>
    </source>
</evidence>
<dbReference type="GO" id="GO:0004315">
    <property type="term" value="F:3-oxoacyl-[acyl-carrier-protein] synthase activity"/>
    <property type="evidence" value="ECO:0007669"/>
    <property type="project" value="InterPro"/>
</dbReference>
<organism evidence="3 4">
    <name type="scientific">Spodoptera exigua</name>
    <name type="common">Beet armyworm</name>
    <name type="synonym">Noctua fulgens</name>
    <dbReference type="NCBI Taxonomy" id="7107"/>
    <lineage>
        <taxon>Eukaryota</taxon>
        <taxon>Metazoa</taxon>
        <taxon>Ecdysozoa</taxon>
        <taxon>Arthropoda</taxon>
        <taxon>Hexapoda</taxon>
        <taxon>Insecta</taxon>
        <taxon>Pterygota</taxon>
        <taxon>Neoptera</taxon>
        <taxon>Endopterygota</taxon>
        <taxon>Lepidoptera</taxon>
        <taxon>Glossata</taxon>
        <taxon>Ditrysia</taxon>
        <taxon>Noctuoidea</taxon>
        <taxon>Noctuidae</taxon>
        <taxon>Amphipyrinae</taxon>
        <taxon>Spodoptera</taxon>
    </lineage>
</organism>
<gene>
    <name evidence="3" type="ORF">HF086_005707</name>
</gene>
<dbReference type="InterPro" id="IPR014031">
    <property type="entry name" value="Ketoacyl_synth_C"/>
</dbReference>
<dbReference type="Pfam" id="PF02801">
    <property type="entry name" value="Ketoacyl-synt_C"/>
    <property type="match status" value="1"/>
</dbReference>
<protein>
    <recommendedName>
        <fullName evidence="2">Ketosynthase family 3 (KS3) domain-containing protein</fullName>
    </recommendedName>
</protein>
<dbReference type="PROSITE" id="PS00606">
    <property type="entry name" value="KS3_1"/>
    <property type="match status" value="1"/>
</dbReference>
<feature type="non-terminal residue" evidence="3">
    <location>
        <position position="1"/>
    </location>
</feature>
<keyword evidence="1" id="KW-0808">Transferase</keyword>
<dbReference type="GO" id="GO:0004312">
    <property type="term" value="F:fatty acid synthase activity"/>
    <property type="evidence" value="ECO:0007669"/>
    <property type="project" value="TreeGrafter"/>
</dbReference>
<dbReference type="InterPro" id="IPR050091">
    <property type="entry name" value="PKS_NRPS_Biosynth_Enz"/>
</dbReference>
<proteinExistence type="predicted"/>
<dbReference type="InterPro" id="IPR018201">
    <property type="entry name" value="Ketoacyl_synth_AS"/>
</dbReference>
<dbReference type="SMART" id="SM00825">
    <property type="entry name" value="PKS_KS"/>
    <property type="match status" value="1"/>
</dbReference>
<evidence type="ECO:0000259" key="2">
    <source>
        <dbReference type="PROSITE" id="PS52004"/>
    </source>
</evidence>
<evidence type="ECO:0000313" key="4">
    <source>
        <dbReference type="Proteomes" id="UP000814243"/>
    </source>
</evidence>
<dbReference type="PROSITE" id="PS52004">
    <property type="entry name" value="KS3_2"/>
    <property type="match status" value="1"/>
</dbReference>
<dbReference type="InterPro" id="IPR014030">
    <property type="entry name" value="Ketoacyl_synth_N"/>
</dbReference>
<dbReference type="SUPFAM" id="SSF53901">
    <property type="entry name" value="Thiolase-like"/>
    <property type="match status" value="1"/>
</dbReference>
<name>A0A922MYF3_SPOEX</name>
<dbReference type="GO" id="GO:0006633">
    <property type="term" value="P:fatty acid biosynthetic process"/>
    <property type="evidence" value="ECO:0007669"/>
    <property type="project" value="InterPro"/>
</dbReference>
<sequence>CNKAMYANRISYWLDSKGPSYALDVACSSSMSCLEHAYTSISSGVCEAAIVGGCNLCMHPNVALNMRKYGFLCLDGKTKCFDKHGDGSVRSDAISILFLQKAKDAKRIYSEVYYAKSCYSNIVQEQFLPTRKPEEIQEFLETFYKEAGVSPRDVEYIEANATAIAEADANELEAIGKVFAKDKTVQVGCVKSNMGHAEPASGVCSLTKVR</sequence>
<dbReference type="PANTHER" id="PTHR43775">
    <property type="entry name" value="FATTY ACID SYNTHASE"/>
    <property type="match status" value="1"/>
</dbReference>
<dbReference type="PANTHER" id="PTHR43775:SF23">
    <property type="entry name" value="FATTY ACID SYNTHASE 3"/>
    <property type="match status" value="1"/>
</dbReference>
<dbReference type="CDD" id="cd00833">
    <property type="entry name" value="PKS"/>
    <property type="match status" value="1"/>
</dbReference>
<dbReference type="InterPro" id="IPR020841">
    <property type="entry name" value="PKS_Beta-ketoAc_synthase_dom"/>
</dbReference>